<evidence type="ECO:0000256" key="1">
    <source>
        <dbReference type="ARBA" id="ARBA00010203"/>
    </source>
</evidence>
<evidence type="ECO:0000256" key="5">
    <source>
        <dbReference type="ARBA" id="ARBA00022691"/>
    </source>
</evidence>
<dbReference type="OrthoDB" id="9800801at2"/>
<reference evidence="8 9" key="1">
    <citation type="submission" date="2013-08" db="EMBL/GenBank/DDBJ databases">
        <title>An opportunistic ruminal bacterium that causes liver abscesses in cattle.</title>
        <authorList>
            <person name="Benahmed F.H."/>
            <person name="Rasmussen M."/>
            <person name="Harbottle H."/>
            <person name="Soppet D."/>
            <person name="Nagaraja T.G."/>
            <person name="Davidson M."/>
        </authorList>
    </citation>
    <scope>NUCLEOTIDE SEQUENCE [LARGE SCALE GENOMIC DNA]</scope>
    <source>
        <strain evidence="8 9">B35</strain>
    </source>
</reference>
<evidence type="ECO:0000256" key="4">
    <source>
        <dbReference type="ARBA" id="ARBA00022679"/>
    </source>
</evidence>
<dbReference type="AlphaFoldDB" id="A0A017H4I0"/>
<dbReference type="PATRIC" id="fig|1226633.4.peg.1173"/>
<dbReference type="Proteomes" id="UP000031184">
    <property type="component" value="Unassembled WGS sequence"/>
</dbReference>
<evidence type="ECO:0000256" key="6">
    <source>
        <dbReference type="ARBA" id="ARBA00022747"/>
    </source>
</evidence>
<dbReference type="PROSITE" id="PS00093">
    <property type="entry name" value="N4_MTASE"/>
    <property type="match status" value="1"/>
</dbReference>
<dbReference type="GO" id="GO:0032259">
    <property type="term" value="P:methylation"/>
    <property type="evidence" value="ECO:0007669"/>
    <property type="project" value="UniProtKB-KW"/>
</dbReference>
<dbReference type="GO" id="GO:0015667">
    <property type="term" value="F:site-specific DNA-methyltransferase (cytosine-N4-specific) activity"/>
    <property type="evidence" value="ECO:0007669"/>
    <property type="project" value="UniProtKB-EC"/>
</dbReference>
<evidence type="ECO:0000313" key="9">
    <source>
        <dbReference type="Proteomes" id="UP000031184"/>
    </source>
</evidence>
<dbReference type="REBASE" id="87999">
    <property type="entry name" value="M.FneB35ORF4775P"/>
</dbReference>
<dbReference type="GO" id="GO:0003677">
    <property type="term" value="F:DNA binding"/>
    <property type="evidence" value="ECO:0007669"/>
    <property type="project" value="InterPro"/>
</dbReference>
<evidence type="ECO:0000313" key="8">
    <source>
        <dbReference type="EMBL" id="KID49661.1"/>
    </source>
</evidence>
<dbReference type="InterPro" id="IPR012327">
    <property type="entry name" value="MeTrfase_D12"/>
</dbReference>
<keyword evidence="3" id="KW-0489">Methyltransferase</keyword>
<dbReference type="Gene3D" id="3.40.50.150">
    <property type="entry name" value="Vaccinia Virus protein VP39"/>
    <property type="match status" value="2"/>
</dbReference>
<dbReference type="InterPro" id="IPR017985">
    <property type="entry name" value="MeTrfase_CN4_CS"/>
</dbReference>
<protein>
    <recommendedName>
        <fullName evidence="2">site-specific DNA-methyltransferase (cytosine-N(4)-specific)</fullName>
        <ecNumber evidence="2">2.1.1.113</ecNumber>
    </recommendedName>
</protein>
<name>A0A017H4I0_9FUSO</name>
<dbReference type="EC" id="2.1.1.113" evidence="2"/>
<comment type="catalytic activity">
    <reaction evidence="7">
        <text>a 2'-deoxycytidine in DNA + S-adenosyl-L-methionine = an N(4)-methyl-2'-deoxycytidine in DNA + S-adenosyl-L-homocysteine + H(+)</text>
        <dbReference type="Rhea" id="RHEA:16857"/>
        <dbReference type="Rhea" id="RHEA-COMP:11369"/>
        <dbReference type="Rhea" id="RHEA-COMP:13674"/>
        <dbReference type="ChEBI" id="CHEBI:15378"/>
        <dbReference type="ChEBI" id="CHEBI:57856"/>
        <dbReference type="ChEBI" id="CHEBI:59789"/>
        <dbReference type="ChEBI" id="CHEBI:85452"/>
        <dbReference type="ChEBI" id="CHEBI:137933"/>
        <dbReference type="EC" id="2.1.1.113"/>
    </reaction>
</comment>
<sequence>MFKYVDYYQEYGRIMQFNKNKKEPIHRWYPFVEGYSKEFIKSIIDEVNKKDLVCLEPFSGSGTTSLELQHNNIPCYSFEINPLMYIIAKVKLENDYDLNKVELWHDFIQTNRAVINADLKTVFSTLYEGNNKKKWNYDKVVGLAVQKLKMSIDLIKEEKYKNLFFVALSSILLDVSNLYRNGKCLSYKKNWEEINLSEADVFKKFDDKINKEIKNDIQSIKKTAQNNKDILFNEDSRVGIEKEVENNSIDLVITSPPYLNSRDYTDTYMLELKTLGLTNTYKEVRNLREKTLRSHVQIKWQDNESINNKTLESTLKLLKDCSGDQEIWNSSILDMVRLYFVDMKKIFHVLYKKVKLGGRIYFNVSNSAYFNVMINTLEICAEIAENEGFKVIEIRKARKLKPSPQQKEQIENLLEGVIVMKK</sequence>
<dbReference type="Pfam" id="PF02086">
    <property type="entry name" value="MethyltransfD12"/>
    <property type="match status" value="1"/>
</dbReference>
<dbReference type="EMBL" id="AUZI01000012">
    <property type="protein sequence ID" value="KID49661.1"/>
    <property type="molecule type" value="Genomic_DNA"/>
</dbReference>
<dbReference type="InterPro" id="IPR029063">
    <property type="entry name" value="SAM-dependent_MTases_sf"/>
</dbReference>
<organism evidence="8 9">
    <name type="scientific">Fusobacterium necrophorum subsp. funduliforme B35</name>
    <dbReference type="NCBI Taxonomy" id="1226633"/>
    <lineage>
        <taxon>Bacteria</taxon>
        <taxon>Fusobacteriati</taxon>
        <taxon>Fusobacteriota</taxon>
        <taxon>Fusobacteriia</taxon>
        <taxon>Fusobacteriales</taxon>
        <taxon>Fusobacteriaceae</taxon>
        <taxon>Fusobacterium</taxon>
    </lineage>
</organism>
<keyword evidence="5" id="KW-0949">S-adenosyl-L-methionine</keyword>
<dbReference type="RefSeq" id="WP_039121777.1">
    <property type="nucleotide sequence ID" value="NZ_AOJP01000006.1"/>
</dbReference>
<proteinExistence type="inferred from homology"/>
<evidence type="ECO:0000256" key="3">
    <source>
        <dbReference type="ARBA" id="ARBA00022603"/>
    </source>
</evidence>
<comment type="similarity">
    <text evidence="1">Belongs to the N(4)/N(6)-methyltransferase family. N(4) subfamily.</text>
</comment>
<accession>A0A017H4I0</accession>
<comment type="caution">
    <text evidence="8">The sequence shown here is derived from an EMBL/GenBank/DDBJ whole genome shotgun (WGS) entry which is preliminary data.</text>
</comment>
<keyword evidence="6" id="KW-0680">Restriction system</keyword>
<dbReference type="SUPFAM" id="SSF53335">
    <property type="entry name" value="S-adenosyl-L-methionine-dependent methyltransferases"/>
    <property type="match status" value="2"/>
</dbReference>
<evidence type="ECO:0000256" key="7">
    <source>
        <dbReference type="ARBA" id="ARBA00049120"/>
    </source>
</evidence>
<dbReference type="GO" id="GO:0009307">
    <property type="term" value="P:DNA restriction-modification system"/>
    <property type="evidence" value="ECO:0007669"/>
    <property type="project" value="UniProtKB-KW"/>
</dbReference>
<gene>
    <name evidence="8" type="ORF">C095_05790</name>
</gene>
<evidence type="ECO:0000256" key="2">
    <source>
        <dbReference type="ARBA" id="ARBA00012185"/>
    </source>
</evidence>
<keyword evidence="4" id="KW-0808">Transferase</keyword>